<protein>
    <submittedName>
        <fullName evidence="3">Uncharacterized protein</fullName>
    </submittedName>
</protein>
<dbReference type="AlphaFoldDB" id="A0AAV7VSV8"/>
<comment type="caution">
    <text evidence="3">The sequence shown here is derived from an EMBL/GenBank/DDBJ whole genome shotgun (WGS) entry which is preliminary data.</text>
</comment>
<evidence type="ECO:0000313" key="3">
    <source>
        <dbReference type="EMBL" id="KAJ1203411.1"/>
    </source>
</evidence>
<feature type="signal peptide" evidence="2">
    <location>
        <begin position="1"/>
        <end position="19"/>
    </location>
</feature>
<feature type="chain" id="PRO_5043865968" evidence="2">
    <location>
        <begin position="20"/>
        <end position="199"/>
    </location>
</feature>
<sequence length="199" mass="21403">MRLALYLLLRFKIVGEACATLAASMRMVIREMACNKTPEVDGLSMKFYTPFVTRLVPWPEKLYRAALDISELPTASASPRVPARSARAGPAVTRQGADVSDTSVHGLEQHRPPTAPCQLQEKEALRIRTRRAPRAHVTGWGTGDESSRGSRTKKRVTASEETVPGIARADLAPGQGETETELVTEGPAVAGRNGGGNVS</sequence>
<accession>A0AAV7VSV8</accession>
<organism evidence="3 4">
    <name type="scientific">Pleurodeles waltl</name>
    <name type="common">Iberian ribbed newt</name>
    <dbReference type="NCBI Taxonomy" id="8319"/>
    <lineage>
        <taxon>Eukaryota</taxon>
        <taxon>Metazoa</taxon>
        <taxon>Chordata</taxon>
        <taxon>Craniata</taxon>
        <taxon>Vertebrata</taxon>
        <taxon>Euteleostomi</taxon>
        <taxon>Amphibia</taxon>
        <taxon>Batrachia</taxon>
        <taxon>Caudata</taxon>
        <taxon>Salamandroidea</taxon>
        <taxon>Salamandridae</taxon>
        <taxon>Pleurodelinae</taxon>
        <taxon>Pleurodeles</taxon>
    </lineage>
</organism>
<feature type="region of interest" description="Disordered" evidence="1">
    <location>
        <begin position="78"/>
        <end position="118"/>
    </location>
</feature>
<evidence type="ECO:0000256" key="1">
    <source>
        <dbReference type="SAM" id="MobiDB-lite"/>
    </source>
</evidence>
<feature type="region of interest" description="Disordered" evidence="1">
    <location>
        <begin position="134"/>
        <end position="199"/>
    </location>
</feature>
<name>A0AAV7VSV8_PLEWA</name>
<evidence type="ECO:0000256" key="2">
    <source>
        <dbReference type="SAM" id="SignalP"/>
    </source>
</evidence>
<proteinExistence type="predicted"/>
<keyword evidence="2" id="KW-0732">Signal</keyword>
<evidence type="ECO:0000313" key="4">
    <source>
        <dbReference type="Proteomes" id="UP001066276"/>
    </source>
</evidence>
<feature type="compositionally biased region" description="Low complexity" evidence="1">
    <location>
        <begin position="78"/>
        <end position="92"/>
    </location>
</feature>
<dbReference type="Proteomes" id="UP001066276">
    <property type="component" value="Chromosome 2_1"/>
</dbReference>
<dbReference type="EMBL" id="JANPWB010000003">
    <property type="protein sequence ID" value="KAJ1203411.1"/>
    <property type="molecule type" value="Genomic_DNA"/>
</dbReference>
<reference evidence="3" key="1">
    <citation type="journal article" date="2022" name="bioRxiv">
        <title>Sequencing and chromosome-scale assembly of the giantPleurodeles waltlgenome.</title>
        <authorList>
            <person name="Brown T."/>
            <person name="Elewa A."/>
            <person name="Iarovenko S."/>
            <person name="Subramanian E."/>
            <person name="Araus A.J."/>
            <person name="Petzold A."/>
            <person name="Susuki M."/>
            <person name="Suzuki K.-i.T."/>
            <person name="Hayashi T."/>
            <person name="Toyoda A."/>
            <person name="Oliveira C."/>
            <person name="Osipova E."/>
            <person name="Leigh N.D."/>
            <person name="Simon A."/>
            <person name="Yun M.H."/>
        </authorList>
    </citation>
    <scope>NUCLEOTIDE SEQUENCE</scope>
    <source>
        <strain evidence="3">20211129_DDA</strain>
        <tissue evidence="3">Liver</tissue>
    </source>
</reference>
<keyword evidence="4" id="KW-1185">Reference proteome</keyword>
<gene>
    <name evidence="3" type="ORF">NDU88_007198</name>
</gene>